<evidence type="ECO:0000256" key="2">
    <source>
        <dbReference type="ARBA" id="ARBA00022737"/>
    </source>
</evidence>
<keyword evidence="5" id="KW-0804">Transcription</keyword>
<feature type="compositionally biased region" description="Low complexity" evidence="7">
    <location>
        <begin position="57"/>
        <end position="71"/>
    </location>
</feature>
<feature type="domain" description="Myb-like" evidence="8">
    <location>
        <begin position="102"/>
        <end position="160"/>
    </location>
</feature>
<dbReference type="CDD" id="cd12203">
    <property type="entry name" value="GT1"/>
    <property type="match status" value="1"/>
</dbReference>
<keyword evidence="3" id="KW-0805">Transcription regulation</keyword>
<dbReference type="SMART" id="SM00717">
    <property type="entry name" value="SANT"/>
    <property type="match status" value="1"/>
</dbReference>
<gene>
    <name evidence="9" type="ORF">IFM89_037843</name>
</gene>
<evidence type="ECO:0000256" key="5">
    <source>
        <dbReference type="ARBA" id="ARBA00023163"/>
    </source>
</evidence>
<evidence type="ECO:0000256" key="3">
    <source>
        <dbReference type="ARBA" id="ARBA00023015"/>
    </source>
</evidence>
<sequence>MQQTGAGGGGGGGSQYGMTPEMTAFTTASTTASSTTLLQQQQQHKQVLDSISMLAEAASPISSRPPAARPSGNFEELAASGGFPDDEGFGGEEAERGGGGGNRWPRQETIALLKIRSEMDAAFRDATLKGPLWEDVSRKLAQLGYTRSAKKCKEKFENVHKYYKRTKEDPATTAAGGATTQIGVSTRISPSDLPIGMPVAGISFSSNTSDSDSDGSEDDLLEEGPSNTAGEESGNVARVEEEVAPADG</sequence>
<organism evidence="9 10">
    <name type="scientific">Coptis chinensis</name>
    <dbReference type="NCBI Taxonomy" id="261450"/>
    <lineage>
        <taxon>Eukaryota</taxon>
        <taxon>Viridiplantae</taxon>
        <taxon>Streptophyta</taxon>
        <taxon>Embryophyta</taxon>
        <taxon>Tracheophyta</taxon>
        <taxon>Spermatophyta</taxon>
        <taxon>Magnoliopsida</taxon>
        <taxon>Ranunculales</taxon>
        <taxon>Ranunculaceae</taxon>
        <taxon>Coptidoideae</taxon>
        <taxon>Coptis</taxon>
    </lineage>
</organism>
<protein>
    <recommendedName>
        <fullName evidence="8">Myb-like domain-containing protein</fullName>
    </recommendedName>
</protein>
<evidence type="ECO:0000256" key="6">
    <source>
        <dbReference type="ARBA" id="ARBA00023242"/>
    </source>
</evidence>
<keyword evidence="2" id="KW-0677">Repeat</keyword>
<evidence type="ECO:0000256" key="1">
    <source>
        <dbReference type="ARBA" id="ARBA00004123"/>
    </source>
</evidence>
<reference evidence="9 10" key="1">
    <citation type="submission" date="2020-10" db="EMBL/GenBank/DDBJ databases">
        <title>The Coptis chinensis genome and diversification of protoberbering-type alkaloids.</title>
        <authorList>
            <person name="Wang B."/>
            <person name="Shu S."/>
            <person name="Song C."/>
            <person name="Liu Y."/>
        </authorList>
    </citation>
    <scope>NUCLEOTIDE SEQUENCE [LARGE SCALE GENOMIC DNA]</scope>
    <source>
        <strain evidence="9">HL-2020</strain>
        <tissue evidence="9">Leaf</tissue>
    </source>
</reference>
<keyword evidence="6" id="KW-0539">Nucleus</keyword>
<dbReference type="PANTHER" id="PTHR21654">
    <property type="entry name" value="FI21293P1"/>
    <property type="match status" value="1"/>
</dbReference>
<evidence type="ECO:0000256" key="7">
    <source>
        <dbReference type="SAM" id="MobiDB-lite"/>
    </source>
</evidence>
<dbReference type="PANTHER" id="PTHR21654:SF84">
    <property type="entry name" value="SI:DKEY-66I24.7"/>
    <property type="match status" value="1"/>
</dbReference>
<dbReference type="OrthoDB" id="691673at2759"/>
<dbReference type="FunFam" id="1.10.10.60:FF:000061">
    <property type="entry name" value="Trihelix transcription factor GT-2"/>
    <property type="match status" value="1"/>
</dbReference>
<name>A0A835LSZ8_9MAGN</name>
<dbReference type="InterPro" id="IPR001005">
    <property type="entry name" value="SANT/Myb"/>
</dbReference>
<evidence type="ECO:0000259" key="8">
    <source>
        <dbReference type="PROSITE" id="PS50090"/>
    </source>
</evidence>
<dbReference type="EMBL" id="JADFTS010000006">
    <property type="protein sequence ID" value="KAF9603757.1"/>
    <property type="molecule type" value="Genomic_DNA"/>
</dbReference>
<feature type="region of interest" description="Disordered" evidence="7">
    <location>
        <begin position="169"/>
        <end position="248"/>
    </location>
</feature>
<comment type="caution">
    <text evidence="9">The sequence shown here is derived from an EMBL/GenBank/DDBJ whole genome shotgun (WGS) entry which is preliminary data.</text>
</comment>
<dbReference type="AlphaFoldDB" id="A0A835LSZ8"/>
<feature type="region of interest" description="Disordered" evidence="7">
    <location>
        <begin position="57"/>
        <end position="105"/>
    </location>
</feature>
<feature type="compositionally biased region" description="Low complexity" evidence="7">
    <location>
        <begin position="23"/>
        <end position="43"/>
    </location>
</feature>
<feature type="compositionally biased region" description="Acidic residues" evidence="7">
    <location>
        <begin position="211"/>
        <end position="222"/>
    </location>
</feature>
<evidence type="ECO:0000313" key="9">
    <source>
        <dbReference type="EMBL" id="KAF9603757.1"/>
    </source>
</evidence>
<dbReference type="PROSITE" id="PS50090">
    <property type="entry name" value="MYB_LIKE"/>
    <property type="match status" value="1"/>
</dbReference>
<proteinExistence type="predicted"/>
<accession>A0A835LSZ8</accession>
<dbReference type="GO" id="GO:0006355">
    <property type="term" value="P:regulation of DNA-templated transcription"/>
    <property type="evidence" value="ECO:0007669"/>
    <property type="project" value="UniProtKB-ARBA"/>
</dbReference>
<feature type="compositionally biased region" description="Gly residues" evidence="7">
    <location>
        <begin position="1"/>
        <end position="15"/>
    </location>
</feature>
<dbReference type="Gene3D" id="1.10.10.60">
    <property type="entry name" value="Homeodomain-like"/>
    <property type="match status" value="1"/>
</dbReference>
<dbReference type="Pfam" id="PF13837">
    <property type="entry name" value="Myb_DNA-bind_4"/>
    <property type="match status" value="1"/>
</dbReference>
<dbReference type="InterPro" id="IPR044822">
    <property type="entry name" value="Myb_DNA-bind_4"/>
</dbReference>
<dbReference type="GO" id="GO:0005634">
    <property type="term" value="C:nucleus"/>
    <property type="evidence" value="ECO:0007669"/>
    <property type="project" value="UniProtKB-SubCell"/>
</dbReference>
<evidence type="ECO:0000256" key="4">
    <source>
        <dbReference type="ARBA" id="ARBA00023125"/>
    </source>
</evidence>
<feature type="compositionally biased region" description="Low complexity" evidence="7">
    <location>
        <begin position="171"/>
        <end position="180"/>
    </location>
</feature>
<dbReference type="GO" id="GO:0003677">
    <property type="term" value="F:DNA binding"/>
    <property type="evidence" value="ECO:0007669"/>
    <property type="project" value="UniProtKB-KW"/>
</dbReference>
<keyword evidence="10" id="KW-1185">Reference proteome</keyword>
<evidence type="ECO:0000313" key="10">
    <source>
        <dbReference type="Proteomes" id="UP000631114"/>
    </source>
</evidence>
<dbReference type="Proteomes" id="UP000631114">
    <property type="component" value="Unassembled WGS sequence"/>
</dbReference>
<comment type="subcellular location">
    <subcellularLocation>
        <location evidence="1">Nucleus</location>
    </subcellularLocation>
</comment>
<keyword evidence="4" id="KW-0238">DNA-binding</keyword>
<feature type="region of interest" description="Disordered" evidence="7">
    <location>
        <begin position="1"/>
        <end position="43"/>
    </location>
</feature>